<dbReference type="InterPro" id="IPR030393">
    <property type="entry name" value="G_ENGB_dom"/>
</dbReference>
<proteinExistence type="inferred from homology"/>
<dbReference type="PANTHER" id="PTHR11649:SF13">
    <property type="entry name" value="ENGB-TYPE G DOMAIN-CONTAINING PROTEIN"/>
    <property type="match status" value="1"/>
</dbReference>
<comment type="function">
    <text evidence="10">Necessary for normal cell division and for the maintenance of normal septation.</text>
</comment>
<dbReference type="InterPro" id="IPR027417">
    <property type="entry name" value="P-loop_NTPase"/>
</dbReference>
<evidence type="ECO:0000313" key="13">
    <source>
        <dbReference type="Proteomes" id="UP000254537"/>
    </source>
</evidence>
<dbReference type="PROSITE" id="PS51706">
    <property type="entry name" value="G_ENGB"/>
    <property type="match status" value="1"/>
</dbReference>
<evidence type="ECO:0000256" key="4">
    <source>
        <dbReference type="ARBA" id="ARBA00022723"/>
    </source>
</evidence>
<dbReference type="PANTHER" id="PTHR11649">
    <property type="entry name" value="MSS1/TRME-RELATED GTP-BINDING PROTEIN"/>
    <property type="match status" value="1"/>
</dbReference>
<feature type="domain" description="EngB-type G" evidence="11">
    <location>
        <begin position="22"/>
        <end position="197"/>
    </location>
</feature>
<evidence type="ECO:0000256" key="10">
    <source>
        <dbReference type="HAMAP-Rule" id="MF_00321"/>
    </source>
</evidence>
<keyword evidence="5 10" id="KW-0547">Nucleotide-binding</keyword>
<name>A0A345Y4D2_9NEIS</name>
<evidence type="ECO:0000256" key="5">
    <source>
        <dbReference type="ARBA" id="ARBA00022741"/>
    </source>
</evidence>
<keyword evidence="6" id="KW-0460">Magnesium</keyword>
<evidence type="ECO:0000256" key="1">
    <source>
        <dbReference type="ARBA" id="ARBA00001946"/>
    </source>
</evidence>
<dbReference type="Proteomes" id="UP000254537">
    <property type="component" value="Chromosome"/>
</dbReference>
<evidence type="ECO:0000313" key="12">
    <source>
        <dbReference type="EMBL" id="AXK38784.1"/>
    </source>
</evidence>
<dbReference type="OrthoDB" id="9804921at2"/>
<keyword evidence="9 10" id="KW-0131">Cell cycle</keyword>
<reference evidence="12 13" key="1">
    <citation type="submission" date="2018-07" db="EMBL/GenBank/DDBJ databases">
        <title>Crenobacter cavernae sp. nov., isolated from a karst cave.</title>
        <authorList>
            <person name="Zhu H."/>
        </authorList>
    </citation>
    <scope>NUCLEOTIDE SEQUENCE [LARGE SCALE GENOMIC DNA]</scope>
    <source>
        <strain evidence="12 13">K1W11S-77</strain>
    </source>
</reference>
<dbReference type="GO" id="GO:0005525">
    <property type="term" value="F:GTP binding"/>
    <property type="evidence" value="ECO:0007669"/>
    <property type="project" value="UniProtKB-UniRule"/>
</dbReference>
<keyword evidence="4" id="KW-0479">Metal-binding</keyword>
<keyword evidence="3 10" id="KW-0132">Cell division</keyword>
<comment type="similarity">
    <text evidence="2 10">Belongs to the TRAFAC class TrmE-Era-EngA-EngB-Septin-like GTPase superfamily. EngB GTPase family.</text>
</comment>
<dbReference type="GO" id="GO:0005829">
    <property type="term" value="C:cytosol"/>
    <property type="evidence" value="ECO:0007669"/>
    <property type="project" value="TreeGrafter"/>
</dbReference>
<dbReference type="CDD" id="cd01876">
    <property type="entry name" value="YihA_EngB"/>
    <property type="match status" value="1"/>
</dbReference>
<dbReference type="GO" id="GO:0000917">
    <property type="term" value="P:division septum assembly"/>
    <property type="evidence" value="ECO:0007669"/>
    <property type="project" value="UniProtKB-KW"/>
</dbReference>
<dbReference type="AlphaFoldDB" id="A0A345Y4D2"/>
<dbReference type="Gene3D" id="3.40.50.300">
    <property type="entry name" value="P-loop containing nucleotide triphosphate hydrolases"/>
    <property type="match status" value="1"/>
</dbReference>
<dbReference type="FunFam" id="3.40.50.300:FF:000098">
    <property type="entry name" value="Probable GTP-binding protein EngB"/>
    <property type="match status" value="1"/>
</dbReference>
<dbReference type="InterPro" id="IPR006073">
    <property type="entry name" value="GTP-bd"/>
</dbReference>
<sequence length="226" mass="25332">MSIFQNARFFTTVNHLKDLPPTRAEIAFVGRSNAGKSSAINTLANHVRLAYVSKTPGRTQHINFFTLDKTEECYLVDLPGYGYAEVPEAVRTHWVQLLGRYLQTRQSLIGLLMIMDVRHPLKELDRRMLDFFRDSGKPVHILLSKADKLSRQEQAKVLSAVRQELGEYPGVSVQLFSSLKKQGMETVESVVVDWLAPYTAHIDDLLDEEPGDDAIDVAGGEDASSD</sequence>
<keyword evidence="7 10" id="KW-0342">GTP-binding</keyword>
<accession>A0A345Y4D2</accession>
<evidence type="ECO:0000256" key="7">
    <source>
        <dbReference type="ARBA" id="ARBA00023134"/>
    </source>
</evidence>
<evidence type="ECO:0000256" key="9">
    <source>
        <dbReference type="ARBA" id="ARBA00023306"/>
    </source>
</evidence>
<dbReference type="RefSeq" id="WP_115432719.1">
    <property type="nucleotide sequence ID" value="NZ_CP031337.1"/>
</dbReference>
<dbReference type="EMBL" id="CP031337">
    <property type="protein sequence ID" value="AXK38784.1"/>
    <property type="molecule type" value="Genomic_DNA"/>
</dbReference>
<dbReference type="SUPFAM" id="SSF52540">
    <property type="entry name" value="P-loop containing nucleoside triphosphate hydrolases"/>
    <property type="match status" value="1"/>
</dbReference>
<evidence type="ECO:0000256" key="6">
    <source>
        <dbReference type="ARBA" id="ARBA00022842"/>
    </source>
</evidence>
<comment type="cofactor">
    <cofactor evidence="1">
        <name>Mg(2+)</name>
        <dbReference type="ChEBI" id="CHEBI:18420"/>
    </cofactor>
</comment>
<gene>
    <name evidence="10" type="primary">engB</name>
    <name evidence="12" type="ORF">DWG20_04680</name>
</gene>
<organism evidence="12 13">
    <name type="scientific">Crenobacter cavernae</name>
    <dbReference type="NCBI Taxonomy" id="2290923"/>
    <lineage>
        <taxon>Bacteria</taxon>
        <taxon>Pseudomonadati</taxon>
        <taxon>Pseudomonadota</taxon>
        <taxon>Betaproteobacteria</taxon>
        <taxon>Neisseriales</taxon>
        <taxon>Neisseriaceae</taxon>
        <taxon>Crenobacter</taxon>
    </lineage>
</organism>
<dbReference type="Pfam" id="PF01926">
    <property type="entry name" value="MMR_HSR1"/>
    <property type="match status" value="1"/>
</dbReference>
<dbReference type="NCBIfam" id="TIGR03598">
    <property type="entry name" value="GTPase_YsxC"/>
    <property type="match status" value="1"/>
</dbReference>
<protein>
    <recommendedName>
        <fullName evidence="10">Probable GTP-binding protein EngB</fullName>
    </recommendedName>
</protein>
<evidence type="ECO:0000256" key="8">
    <source>
        <dbReference type="ARBA" id="ARBA00023210"/>
    </source>
</evidence>
<dbReference type="InterPro" id="IPR019987">
    <property type="entry name" value="GTP-bd_ribosome_bio_YsxC"/>
</dbReference>
<evidence type="ECO:0000256" key="2">
    <source>
        <dbReference type="ARBA" id="ARBA00009638"/>
    </source>
</evidence>
<dbReference type="HAMAP" id="MF_00321">
    <property type="entry name" value="GTPase_EngB"/>
    <property type="match status" value="1"/>
</dbReference>
<keyword evidence="8 10" id="KW-0717">Septation</keyword>
<evidence type="ECO:0000259" key="11">
    <source>
        <dbReference type="PROSITE" id="PS51706"/>
    </source>
</evidence>
<dbReference type="KEGG" id="ccah:DWG20_04680"/>
<evidence type="ECO:0000256" key="3">
    <source>
        <dbReference type="ARBA" id="ARBA00022618"/>
    </source>
</evidence>
<dbReference type="GO" id="GO:0046872">
    <property type="term" value="F:metal ion binding"/>
    <property type="evidence" value="ECO:0007669"/>
    <property type="project" value="UniProtKB-KW"/>
</dbReference>